<feature type="transmembrane region" description="Helical" evidence="2">
    <location>
        <begin position="340"/>
        <end position="359"/>
    </location>
</feature>
<keyword evidence="4" id="KW-1185">Reference proteome</keyword>
<gene>
    <name evidence="3" type="ORF">HC031_11130</name>
</gene>
<organism evidence="3 4">
    <name type="scientific">Planosporangium thailandense</name>
    <dbReference type="NCBI Taxonomy" id="765197"/>
    <lineage>
        <taxon>Bacteria</taxon>
        <taxon>Bacillati</taxon>
        <taxon>Actinomycetota</taxon>
        <taxon>Actinomycetes</taxon>
        <taxon>Micromonosporales</taxon>
        <taxon>Micromonosporaceae</taxon>
        <taxon>Planosporangium</taxon>
    </lineage>
</organism>
<evidence type="ECO:0000256" key="1">
    <source>
        <dbReference type="SAM" id="MobiDB-lite"/>
    </source>
</evidence>
<keyword evidence="2" id="KW-0472">Membrane</keyword>
<reference evidence="3 4" key="1">
    <citation type="submission" date="2020-03" db="EMBL/GenBank/DDBJ databases">
        <title>WGS of the type strain of Planosporangium spp.</title>
        <authorList>
            <person name="Thawai C."/>
        </authorList>
    </citation>
    <scope>NUCLEOTIDE SEQUENCE [LARGE SCALE GENOMIC DNA]</scope>
    <source>
        <strain evidence="3 4">TBRC 5610</strain>
    </source>
</reference>
<evidence type="ECO:0000313" key="4">
    <source>
        <dbReference type="Proteomes" id="UP000722989"/>
    </source>
</evidence>
<feature type="transmembrane region" description="Helical" evidence="2">
    <location>
        <begin position="108"/>
        <end position="126"/>
    </location>
</feature>
<keyword evidence="2" id="KW-1133">Transmembrane helix</keyword>
<keyword evidence="2" id="KW-0812">Transmembrane</keyword>
<dbReference type="Proteomes" id="UP000722989">
    <property type="component" value="Unassembled WGS sequence"/>
</dbReference>
<feature type="region of interest" description="Disordered" evidence="1">
    <location>
        <begin position="1"/>
        <end position="25"/>
    </location>
</feature>
<feature type="transmembrane region" description="Helical" evidence="2">
    <location>
        <begin position="270"/>
        <end position="290"/>
    </location>
</feature>
<dbReference type="RefSeq" id="WP_167925139.1">
    <property type="nucleotide sequence ID" value="NZ_JAATVY010000005.1"/>
</dbReference>
<feature type="transmembrane region" description="Helical" evidence="2">
    <location>
        <begin position="216"/>
        <end position="235"/>
    </location>
</feature>
<feature type="transmembrane region" description="Helical" evidence="2">
    <location>
        <begin position="184"/>
        <end position="204"/>
    </location>
</feature>
<feature type="transmembrane region" description="Helical" evidence="2">
    <location>
        <begin position="241"/>
        <end position="258"/>
    </location>
</feature>
<feature type="transmembrane region" description="Helical" evidence="2">
    <location>
        <begin position="132"/>
        <end position="152"/>
    </location>
</feature>
<proteinExistence type="predicted"/>
<evidence type="ECO:0000256" key="2">
    <source>
        <dbReference type="SAM" id="Phobius"/>
    </source>
</evidence>
<feature type="transmembrane region" description="Helical" evidence="2">
    <location>
        <begin position="409"/>
        <end position="429"/>
    </location>
</feature>
<dbReference type="EMBL" id="JAATVY010000005">
    <property type="protein sequence ID" value="NJC70259.1"/>
    <property type="molecule type" value="Genomic_DNA"/>
</dbReference>
<feature type="transmembrane region" description="Helical" evidence="2">
    <location>
        <begin position="42"/>
        <end position="60"/>
    </location>
</feature>
<protein>
    <recommendedName>
        <fullName evidence="5">Glycosyl transferase</fullName>
    </recommendedName>
</protein>
<feature type="transmembrane region" description="Helical" evidence="2">
    <location>
        <begin position="366"/>
        <end position="389"/>
    </location>
</feature>
<comment type="caution">
    <text evidence="3">The sequence shown here is derived from an EMBL/GenBank/DDBJ whole genome shotgun (WGS) entry which is preliminary data.</text>
</comment>
<sequence length="612" mass="64472">MTTLSSATEDAEGAEQPGGSARSAQVSAAPGATVARRWPVDFAICAALTLIAVILDHGLLTNPTNRALALNPNDQALDEWLLALGPRFWTGDLHLVTHLLNAPDGINLLSNASSIVLGMILAPVTATLGAPVSFAVAVAGNLAATAIAWYLLLARTLRLHRAAAAVGAAACAFAPGMISQANAHLHITAQWLVPVIVWCVLRLARTPDTLPAGRQVRRIVTAGVLLGAIVCVQLFLGEEVLLLAAVTMALFCLAYAVIAPKHALRVAPPLTLGLVIGGVVGLAGLAYPLWVQFAGPQHVPNGPFSPDFFSADLRGFWLISPLSWFGSPDAARLVSGPAEYNTFFGIPLLLVTAGAAVWLRRRPEVLACVAAGLVMAALALGPHLVVNAVRTTHSGPYRLIQGLPVIDGALPTRFALALIPIIGIVLATALDRALRADRREVRLVVPAVVALALLPIAPKPLPVADRAPVPRFVTTGHWRDCVRPGGVLVPVPLPNPGNADKMRWPAAADDAFAIPEGFFIAPYAAGGQASIGIYSRPTSQLFNEVERSGAVPEITPDDQARARDDVAYWHASCLVVADHDQPHAAELRRTVEALFGPGRHVDDVTVWHFPTG</sequence>
<evidence type="ECO:0000313" key="3">
    <source>
        <dbReference type="EMBL" id="NJC70259.1"/>
    </source>
</evidence>
<feature type="transmembrane region" description="Helical" evidence="2">
    <location>
        <begin position="159"/>
        <end position="178"/>
    </location>
</feature>
<evidence type="ECO:0008006" key="5">
    <source>
        <dbReference type="Google" id="ProtNLM"/>
    </source>
</evidence>
<accession>A0ABX0XW40</accession>
<name>A0ABX0XW40_9ACTN</name>